<organism evidence="2 3">
    <name type="scientific">Aedes albopictus</name>
    <name type="common">Asian tiger mosquito</name>
    <name type="synonym">Stegomyia albopicta</name>
    <dbReference type="NCBI Taxonomy" id="7160"/>
    <lineage>
        <taxon>Eukaryota</taxon>
        <taxon>Metazoa</taxon>
        <taxon>Ecdysozoa</taxon>
        <taxon>Arthropoda</taxon>
        <taxon>Hexapoda</taxon>
        <taxon>Insecta</taxon>
        <taxon>Pterygota</taxon>
        <taxon>Neoptera</taxon>
        <taxon>Endopterygota</taxon>
        <taxon>Diptera</taxon>
        <taxon>Nematocera</taxon>
        <taxon>Culicoidea</taxon>
        <taxon>Culicidae</taxon>
        <taxon>Culicinae</taxon>
        <taxon>Aedini</taxon>
        <taxon>Aedes</taxon>
        <taxon>Stegomyia</taxon>
    </lineage>
</organism>
<evidence type="ECO:0000313" key="3">
    <source>
        <dbReference type="Proteomes" id="UP000069940"/>
    </source>
</evidence>
<dbReference type="PANTHER" id="PTHR11012:SF6">
    <property type="entry name" value="CHK DOMAIN OV1-RELATED"/>
    <property type="match status" value="1"/>
</dbReference>
<reference evidence="3" key="1">
    <citation type="journal article" date="2015" name="Proc. Natl. Acad. Sci. U.S.A.">
        <title>Genome sequence of the Asian Tiger mosquito, Aedes albopictus, reveals insights into its biology, genetics, and evolution.</title>
        <authorList>
            <person name="Chen X.G."/>
            <person name="Jiang X."/>
            <person name="Gu J."/>
            <person name="Xu M."/>
            <person name="Wu Y."/>
            <person name="Deng Y."/>
            <person name="Zhang C."/>
            <person name="Bonizzoni M."/>
            <person name="Dermauw W."/>
            <person name="Vontas J."/>
            <person name="Armbruster P."/>
            <person name="Huang X."/>
            <person name="Yang Y."/>
            <person name="Zhang H."/>
            <person name="He W."/>
            <person name="Peng H."/>
            <person name="Liu Y."/>
            <person name="Wu K."/>
            <person name="Chen J."/>
            <person name="Lirakis M."/>
            <person name="Topalis P."/>
            <person name="Van Leeuwen T."/>
            <person name="Hall A.B."/>
            <person name="Jiang X."/>
            <person name="Thorpe C."/>
            <person name="Mueller R.L."/>
            <person name="Sun C."/>
            <person name="Waterhouse R.M."/>
            <person name="Yan G."/>
            <person name="Tu Z.J."/>
            <person name="Fang X."/>
            <person name="James A.A."/>
        </authorList>
    </citation>
    <scope>NUCLEOTIDE SEQUENCE [LARGE SCALE GENOMIC DNA]</scope>
    <source>
        <strain evidence="3">Foshan</strain>
    </source>
</reference>
<dbReference type="Gene3D" id="3.90.1200.10">
    <property type="match status" value="1"/>
</dbReference>
<dbReference type="EnsemblMetazoa" id="AALFPA23_018524.R27176">
    <property type="protein sequence ID" value="AALFPA23_018524.P27176"/>
    <property type="gene ID" value="AALFPA23_018524"/>
</dbReference>
<dbReference type="Pfam" id="PF02958">
    <property type="entry name" value="EcKL"/>
    <property type="match status" value="1"/>
</dbReference>
<dbReference type="InterPro" id="IPR004119">
    <property type="entry name" value="EcKL"/>
</dbReference>
<name>A0ABM1ZHE7_AEDAL</name>
<dbReference type="InterPro" id="IPR011009">
    <property type="entry name" value="Kinase-like_dom_sf"/>
</dbReference>
<proteinExistence type="predicted"/>
<dbReference type="SMART" id="SM00587">
    <property type="entry name" value="CHK"/>
    <property type="match status" value="1"/>
</dbReference>
<accession>A0ABM1ZHE7</accession>
<reference evidence="2" key="2">
    <citation type="submission" date="2025-05" db="UniProtKB">
        <authorList>
            <consortium name="EnsemblMetazoa"/>
        </authorList>
    </citation>
    <scope>IDENTIFICATION</scope>
    <source>
        <strain evidence="2">Foshan</strain>
    </source>
</reference>
<dbReference type="SUPFAM" id="SSF56112">
    <property type="entry name" value="Protein kinase-like (PK-like)"/>
    <property type="match status" value="1"/>
</dbReference>
<evidence type="ECO:0000313" key="2">
    <source>
        <dbReference type="EnsemblMetazoa" id="AALFPA23_018524.P27176"/>
    </source>
</evidence>
<dbReference type="InterPro" id="IPR015897">
    <property type="entry name" value="CHK_kinase-like"/>
</dbReference>
<dbReference type="RefSeq" id="XP_029727966.1">
    <property type="nucleotide sequence ID" value="XM_029872106.2"/>
</dbReference>
<dbReference type="GeneID" id="109412339"/>
<dbReference type="PANTHER" id="PTHR11012">
    <property type="entry name" value="PROTEIN KINASE-LIKE DOMAIN-CONTAINING"/>
    <property type="match status" value="1"/>
</dbReference>
<feature type="domain" description="CHK kinase-like" evidence="1">
    <location>
        <begin position="151"/>
        <end position="337"/>
    </location>
</feature>
<protein>
    <recommendedName>
        <fullName evidence="1">CHK kinase-like domain-containing protein</fullName>
    </recommendedName>
</protein>
<keyword evidence="3" id="KW-1185">Reference proteome</keyword>
<dbReference type="Proteomes" id="UP000069940">
    <property type="component" value="Unassembled WGS sequence"/>
</dbReference>
<sequence length="427" mass="48725">MNNDCEITPTKTAVVDWRNADFFQDVVSSDLQLPVEDFTILDVSVANATEKTAGYMSLMHRVTLQVQVHERKATSSATGESQLKRLSFIVKEKSEKAFGGEMVDMMRAFPKEMEVYATMLPAFEKLWEDVGDKVKFGPRVFKVTSTPFTVIVMEDLKPTGYRMKECNAGLSQQDCETVLQKLAKFHAASVVYHEQNGPYPDDFKDGMFSEGLIAEFEQYYAPLFDSYLQALGELRYPAQIIEALKPMRGKIYSKASHLFKLDPAKFNVLNHGDVWINNIQFNDHDLLLLDYQISFYGSPSFDLLYFIINSASLDVRTEKFDHLIDHYHRHLVEGMQKLNAKTSIPSLQELHADIQAHGFLVCVTSMEGLAMMLAMPDLELDMDLLGSMEPAGVEFRRKLFTNARFVKMIEKLMPFMWEKGFLVDGME</sequence>
<evidence type="ECO:0000259" key="1">
    <source>
        <dbReference type="SMART" id="SM00587"/>
    </source>
</evidence>